<sequence>MLAGGEIAKRVRPRAEIVIGVGKIGLGADDPDLELSAAPALADAGIENGRLFARVRAHDQKRVGLFDTGNGRIEDVGGAPRLATEGVAALNREIDGAAFRKQLLQRKHLLDRGEIARDRSDPLAVDATCFRRDGRERLGP</sequence>
<dbReference type="AlphaFoldDB" id="A0A1J5PTV4"/>
<accession>A0A1J5PTV4</accession>
<dbReference type="EMBL" id="MLJW01002461">
    <property type="protein sequence ID" value="OIQ74570.1"/>
    <property type="molecule type" value="Genomic_DNA"/>
</dbReference>
<name>A0A1J5PTV4_9ZZZZ</name>
<protein>
    <submittedName>
        <fullName evidence="1">Uncharacterized protein</fullName>
    </submittedName>
</protein>
<gene>
    <name evidence="1" type="ORF">GALL_437730</name>
</gene>
<reference evidence="1" key="1">
    <citation type="submission" date="2016-10" db="EMBL/GenBank/DDBJ databases">
        <title>Sequence of Gallionella enrichment culture.</title>
        <authorList>
            <person name="Poehlein A."/>
            <person name="Muehling M."/>
            <person name="Daniel R."/>
        </authorList>
    </citation>
    <scope>NUCLEOTIDE SEQUENCE</scope>
</reference>
<comment type="caution">
    <text evidence="1">The sequence shown here is derived from an EMBL/GenBank/DDBJ whole genome shotgun (WGS) entry which is preliminary data.</text>
</comment>
<organism evidence="1">
    <name type="scientific">mine drainage metagenome</name>
    <dbReference type="NCBI Taxonomy" id="410659"/>
    <lineage>
        <taxon>unclassified sequences</taxon>
        <taxon>metagenomes</taxon>
        <taxon>ecological metagenomes</taxon>
    </lineage>
</organism>
<evidence type="ECO:0000313" key="1">
    <source>
        <dbReference type="EMBL" id="OIQ74570.1"/>
    </source>
</evidence>
<proteinExistence type="predicted"/>